<dbReference type="Pfam" id="PF13830">
    <property type="entry name" value="DUF4192"/>
    <property type="match status" value="1"/>
</dbReference>
<reference evidence="1 2" key="1">
    <citation type="submission" date="2016-07" db="EMBL/GenBank/DDBJ databases">
        <title>Draft genome sequence of Prauserella muralis DSM 45305, isolated from a mould-covered wall in an indoor environment.</title>
        <authorList>
            <person name="Ruckert C."/>
            <person name="Albersmeier A."/>
            <person name="Jiang C.-L."/>
            <person name="Jiang Y."/>
            <person name="Kalinowski J."/>
            <person name="Schneider O."/>
            <person name="Winkler A."/>
            <person name="Zotchev S.B."/>
        </authorList>
    </citation>
    <scope>NUCLEOTIDE SEQUENCE [LARGE SCALE GENOMIC DNA]</scope>
    <source>
        <strain evidence="1 2">DSM 45305</strain>
    </source>
</reference>
<dbReference type="InterPro" id="IPR025447">
    <property type="entry name" value="DUF4192"/>
</dbReference>
<dbReference type="RefSeq" id="WP_112282554.1">
    <property type="nucleotide sequence ID" value="NZ_MASW01000003.1"/>
</dbReference>
<dbReference type="AlphaFoldDB" id="A0A2V4AVE8"/>
<protein>
    <submittedName>
        <fullName evidence="1">Uncharacterized protein</fullName>
    </submittedName>
</protein>
<gene>
    <name evidence="1" type="ORF">BAY60_18825</name>
</gene>
<evidence type="ECO:0000313" key="1">
    <source>
        <dbReference type="EMBL" id="PXY25430.1"/>
    </source>
</evidence>
<sequence>MTKTTVRANNAGDLLASIPTLVGFAPANSVVLIALHENRLGVTMRADLPPTQNSVSFAQQLAHGLEVAGVDEAIDEAVAVMVDDTPHRDLVDHLVEQLAVRGIMLEHAYHVSEFAAGARWQHICNAAWHGVLPDPKATVAAATLAVASGVTRGSREQIEESFRSDDEEAIGRRAALLDGLVGRPQPSLEWQAGIVRAALHRSLTGQLTLSDEDVAALAYALTDPGVRDACLATALPSTSPLAHAAMNLWRALTRMTPAPERAEPAVLAGFAAYMQGDGATATIALEVALDANPDHVLAGLLRHALDTGVPPDRLHPLASGPFCDPGAVAADGEQ</sequence>
<proteinExistence type="predicted"/>
<organism evidence="1 2">
    <name type="scientific">Prauserella muralis</name>
    <dbReference type="NCBI Taxonomy" id="588067"/>
    <lineage>
        <taxon>Bacteria</taxon>
        <taxon>Bacillati</taxon>
        <taxon>Actinomycetota</taxon>
        <taxon>Actinomycetes</taxon>
        <taxon>Pseudonocardiales</taxon>
        <taxon>Pseudonocardiaceae</taxon>
        <taxon>Prauserella</taxon>
    </lineage>
</organism>
<accession>A0A2V4AVE8</accession>
<comment type="caution">
    <text evidence="1">The sequence shown here is derived from an EMBL/GenBank/DDBJ whole genome shotgun (WGS) entry which is preliminary data.</text>
</comment>
<keyword evidence="2" id="KW-1185">Reference proteome</keyword>
<dbReference type="Proteomes" id="UP000249915">
    <property type="component" value="Unassembled WGS sequence"/>
</dbReference>
<dbReference type="EMBL" id="MASW01000003">
    <property type="protein sequence ID" value="PXY25430.1"/>
    <property type="molecule type" value="Genomic_DNA"/>
</dbReference>
<dbReference type="OrthoDB" id="3264463at2"/>
<evidence type="ECO:0000313" key="2">
    <source>
        <dbReference type="Proteomes" id="UP000249915"/>
    </source>
</evidence>
<name>A0A2V4AVE8_9PSEU</name>